<dbReference type="AlphaFoldDB" id="A0AAW3W8W2"/>
<dbReference type="InterPro" id="IPR035897">
    <property type="entry name" value="Toll_tir_struct_dom_sf"/>
</dbReference>
<evidence type="ECO:0000259" key="1">
    <source>
        <dbReference type="PROSITE" id="PS50104"/>
    </source>
</evidence>
<dbReference type="Pfam" id="PF13676">
    <property type="entry name" value="TIR_2"/>
    <property type="match status" value="1"/>
</dbReference>
<dbReference type="GO" id="GO:0007165">
    <property type="term" value="P:signal transduction"/>
    <property type="evidence" value="ECO:0007669"/>
    <property type="project" value="InterPro"/>
</dbReference>
<dbReference type="Proteomes" id="UP001194098">
    <property type="component" value="Unassembled WGS sequence"/>
</dbReference>
<dbReference type="SUPFAM" id="SSF52200">
    <property type="entry name" value="Toll/Interleukin receptor TIR domain"/>
    <property type="match status" value="1"/>
</dbReference>
<comment type="caution">
    <text evidence="2">The sequence shown here is derived from an EMBL/GenBank/DDBJ whole genome shotgun (WGS) entry which is preliminary data.</text>
</comment>
<dbReference type="RefSeq" id="WP_154400308.1">
    <property type="nucleotide sequence ID" value="NZ_JABAGV010000021.1"/>
</dbReference>
<feature type="domain" description="TIR" evidence="1">
    <location>
        <begin position="152"/>
        <end position="286"/>
    </location>
</feature>
<reference evidence="2" key="2">
    <citation type="journal article" date="2022" name="Nat. Biotechnol.">
        <title>Carbon-negative production of acetone and isopropanol by gas fermentation at industrial pilot scale.</title>
        <authorList>
            <person name="Liew F.E."/>
            <person name="Nogle R."/>
            <person name="Abdalla T."/>
            <person name="Rasor B.J."/>
            <person name="Canter C."/>
            <person name="Jensen R.O."/>
            <person name="Wang L."/>
            <person name="Strutz J."/>
            <person name="Chirania P."/>
            <person name="De Tissera S."/>
            <person name="Mueller A.P."/>
            <person name="Ruan Z."/>
            <person name="Gao A."/>
            <person name="Tran L."/>
            <person name="Engle N.L."/>
            <person name="Bromley J.C."/>
            <person name="Daniell J."/>
            <person name="Conrado R."/>
            <person name="Tschaplinski T.J."/>
            <person name="Giannone R.J."/>
            <person name="Hettich R.L."/>
            <person name="Karim A.S."/>
            <person name="Simpson S.D."/>
            <person name="Brown S.D."/>
            <person name="Leang C."/>
            <person name="Jewett M.C."/>
            <person name="Kopke M."/>
        </authorList>
    </citation>
    <scope>NUCLEOTIDE SEQUENCE</scope>
    <source>
        <strain evidence="2">DJ015</strain>
    </source>
</reference>
<keyword evidence="2" id="KW-0675">Receptor</keyword>
<dbReference type="PROSITE" id="PS50104">
    <property type="entry name" value="TIR"/>
    <property type="match status" value="1"/>
</dbReference>
<dbReference type="Gene3D" id="3.40.50.10140">
    <property type="entry name" value="Toll/interleukin-1 receptor homology (TIR) domain"/>
    <property type="match status" value="1"/>
</dbReference>
<reference evidence="2" key="1">
    <citation type="submission" date="2020-04" db="EMBL/GenBank/DDBJ databases">
        <authorList>
            <person name="Brown S."/>
        </authorList>
    </citation>
    <scope>NUCLEOTIDE SEQUENCE</scope>
    <source>
        <strain evidence="2">DJ015</strain>
    </source>
</reference>
<organism evidence="2 3">
    <name type="scientific">Clostridium beijerinckii</name>
    <name type="common">Clostridium MP</name>
    <dbReference type="NCBI Taxonomy" id="1520"/>
    <lineage>
        <taxon>Bacteria</taxon>
        <taxon>Bacillati</taxon>
        <taxon>Bacillota</taxon>
        <taxon>Clostridia</taxon>
        <taxon>Eubacteriales</taxon>
        <taxon>Clostridiaceae</taxon>
        <taxon>Clostridium</taxon>
    </lineage>
</organism>
<dbReference type="SMART" id="SM00255">
    <property type="entry name" value="TIR"/>
    <property type="match status" value="1"/>
</dbReference>
<gene>
    <name evidence="2" type="ORF">HGI39_09925</name>
</gene>
<evidence type="ECO:0000313" key="3">
    <source>
        <dbReference type="Proteomes" id="UP001194098"/>
    </source>
</evidence>
<name>A0AAW3W8W2_CLOBE</name>
<dbReference type="InterPro" id="IPR000157">
    <property type="entry name" value="TIR_dom"/>
</dbReference>
<proteinExistence type="predicted"/>
<protein>
    <submittedName>
        <fullName evidence="2">Toll/interleukin-1 receptor domain-containing protein</fullName>
    </submittedName>
</protein>
<evidence type="ECO:0000313" key="2">
    <source>
        <dbReference type="EMBL" id="MBC2475022.1"/>
    </source>
</evidence>
<accession>A0AAW3W8W2</accession>
<dbReference type="EMBL" id="JABAGV010000021">
    <property type="protein sequence ID" value="MBC2475022.1"/>
    <property type="molecule type" value="Genomic_DNA"/>
</dbReference>
<sequence length="290" mass="33194">MSISTIMNSINQLSKEIFSLEKAFADEIKKEADKNKRINDINKSITKNTSASMLQSKSRQIQLLNNDLSKIYSKKADINKKLVDKKSKLNDLNVKLQKEQQIEEGKRQTSQDRARKSYEDKISKLTTQLENSIAIKHIAPIENYAPIDKAEPQFDVFISHASEDKEGFVRDLATTLINEYGFKVWYDEFSIKWGDSLRTAIDKGLTNSKFGIVVISRSFIKKGWTNYELDGLFQKEMTLGKTILPIWHDITKDEVQAFSASLSGRKALNTAMFTIQEIAEELKNILELEE</sequence>